<gene>
    <name evidence="1" type="ORF">JWYL7_1921</name>
    <name evidence="2" type="ORF">SAMN05661008_01844</name>
</gene>
<dbReference type="RefSeq" id="WP_066072597.1">
    <property type="nucleotide sequence ID" value="NZ_FRBG01000022.1"/>
</dbReference>
<dbReference type="Gene3D" id="2.40.128.20">
    <property type="match status" value="1"/>
</dbReference>
<dbReference type="AlphaFoldDB" id="A0A150FMN1"/>
<dbReference type="Proteomes" id="UP000323392">
    <property type="component" value="Unassembled WGS sequence"/>
</dbReference>
<dbReference type="STRING" id="1121328.JWYL7_1921"/>
<evidence type="ECO:0000313" key="2">
    <source>
        <dbReference type="EMBL" id="SHL30719.1"/>
    </source>
</evidence>
<organism evidence="1 3">
    <name type="scientific">Alkalithermobacter thermoalcaliphilus JW-YL-7 = DSM 7308</name>
    <dbReference type="NCBI Taxonomy" id="1121328"/>
    <lineage>
        <taxon>Bacteria</taxon>
        <taxon>Bacillati</taxon>
        <taxon>Bacillota</taxon>
        <taxon>Clostridia</taxon>
        <taxon>Peptostreptococcales</taxon>
        <taxon>Tepidibacteraceae</taxon>
        <taxon>Alkalithermobacter</taxon>
    </lineage>
</organism>
<evidence type="ECO:0000313" key="3">
    <source>
        <dbReference type="Proteomes" id="UP000092605"/>
    </source>
</evidence>
<name>A0A150FMN1_CLOPD</name>
<protein>
    <submittedName>
        <fullName evidence="2">Uncharacterized beta-barrel protein YwiB, DUF1934 family</fullName>
    </submittedName>
</protein>
<evidence type="ECO:0000313" key="4">
    <source>
        <dbReference type="Proteomes" id="UP000323392"/>
    </source>
</evidence>
<dbReference type="EMBL" id="FRBG01000022">
    <property type="protein sequence ID" value="SHL30719.1"/>
    <property type="molecule type" value="Genomic_DNA"/>
</dbReference>
<keyword evidence="4" id="KW-1185">Reference proteome</keyword>
<dbReference type="Proteomes" id="UP000092605">
    <property type="component" value="Unassembled WGS sequence"/>
</dbReference>
<sequence length="140" mass="16076">MKDERIIKIKTTQIDSKGEKEEIELITNGKVYFKNNFIYIMYEETKLSGMEGTTTTLKIGDNSVVMKRFGNNNSQMIFEKGKRFKTSYKTSYGSLKMETLTQVVDVKKDENLDNINIDIIYDINISGLFEGKNIMTISVS</sequence>
<dbReference type="EMBL" id="LSFY01000003">
    <property type="protein sequence ID" value="KXZ38899.1"/>
    <property type="molecule type" value="Genomic_DNA"/>
</dbReference>
<proteinExistence type="predicted"/>
<dbReference type="Pfam" id="PF09148">
    <property type="entry name" value="DUF1934"/>
    <property type="match status" value="1"/>
</dbReference>
<evidence type="ECO:0000313" key="1">
    <source>
        <dbReference type="EMBL" id="KXZ38899.1"/>
    </source>
</evidence>
<comment type="caution">
    <text evidence="1">The sequence shown here is derived from an EMBL/GenBank/DDBJ whole genome shotgun (WGS) entry which is preliminary data.</text>
</comment>
<dbReference type="SUPFAM" id="SSF50814">
    <property type="entry name" value="Lipocalins"/>
    <property type="match status" value="1"/>
</dbReference>
<accession>A0A150FMN1</accession>
<dbReference type="InterPro" id="IPR015231">
    <property type="entry name" value="DUF1934"/>
</dbReference>
<dbReference type="PATRIC" id="fig|1121328.3.peg.1934"/>
<reference evidence="1 3" key="1">
    <citation type="submission" date="2016-02" db="EMBL/GenBank/DDBJ databases">
        <title>Draft genome sequence for Clostridium paradoxum JW-YL-7.</title>
        <authorList>
            <person name="Utturkar S.M."/>
            <person name="Lancaster A."/>
            <person name="Poole F.L."/>
            <person name="Adams M.W."/>
            <person name="Brown S.D."/>
        </authorList>
    </citation>
    <scope>NUCLEOTIDE SEQUENCE [LARGE SCALE GENOMIC DNA]</scope>
    <source>
        <strain evidence="1 3">JW-YL-7</strain>
    </source>
</reference>
<reference evidence="2 4" key="2">
    <citation type="submission" date="2016-11" db="EMBL/GenBank/DDBJ databases">
        <authorList>
            <person name="Varghese N."/>
            <person name="Submissions S."/>
        </authorList>
    </citation>
    <scope>NUCLEOTIDE SEQUENCE [LARGE SCALE GENOMIC DNA]</scope>
    <source>
        <strain evidence="2 4">DSM 7308</strain>
    </source>
</reference>
<dbReference type="OrthoDB" id="1680906at2"/>
<dbReference type="InterPro" id="IPR012674">
    <property type="entry name" value="Calycin"/>
</dbReference>